<organism evidence="1 2">
    <name type="scientific">Helicobacter equorum</name>
    <dbReference type="NCBI Taxonomy" id="361872"/>
    <lineage>
        <taxon>Bacteria</taxon>
        <taxon>Pseudomonadati</taxon>
        <taxon>Campylobacterota</taxon>
        <taxon>Epsilonproteobacteria</taxon>
        <taxon>Campylobacterales</taxon>
        <taxon>Helicobacteraceae</taxon>
        <taxon>Helicobacter</taxon>
    </lineage>
</organism>
<name>A0A3D8IRZ3_9HELI</name>
<dbReference type="AlphaFoldDB" id="A0A3D8IRZ3"/>
<accession>A0A3D8IRZ3</accession>
<reference evidence="1 2" key="1">
    <citation type="submission" date="2018-04" db="EMBL/GenBank/DDBJ databases">
        <title>Novel Campyloabacter and Helicobacter Species and Strains.</title>
        <authorList>
            <person name="Mannion A.J."/>
            <person name="Shen Z."/>
            <person name="Fox J.G."/>
        </authorList>
    </citation>
    <scope>NUCLEOTIDE SEQUENCE [LARGE SCALE GENOMIC DNA]</scope>
    <source>
        <strain evidence="1 2">MIT 12-6600</strain>
    </source>
</reference>
<evidence type="ECO:0000313" key="1">
    <source>
        <dbReference type="EMBL" id="RDU68058.1"/>
    </source>
</evidence>
<proteinExistence type="predicted"/>
<comment type="caution">
    <text evidence="1">The sequence shown here is derived from an EMBL/GenBank/DDBJ whole genome shotgun (WGS) entry which is preliminary data.</text>
</comment>
<dbReference type="EMBL" id="NXLT01000002">
    <property type="protein sequence ID" value="RDU68058.1"/>
    <property type="molecule type" value="Genomic_DNA"/>
</dbReference>
<dbReference type="Proteomes" id="UP000256514">
    <property type="component" value="Unassembled WGS sequence"/>
</dbReference>
<gene>
    <name evidence="1" type="ORF">CQA54_03885</name>
</gene>
<sequence>MLLFIKITSKIIKMLENFLETNFSLKNLALETRSFSLFMKFIHSPKPSLLCHQAHKILYLDSIRLVYE</sequence>
<keyword evidence="2" id="KW-1185">Reference proteome</keyword>
<evidence type="ECO:0000313" key="2">
    <source>
        <dbReference type="Proteomes" id="UP000256514"/>
    </source>
</evidence>
<protein>
    <submittedName>
        <fullName evidence="1">Uncharacterized protein</fullName>
    </submittedName>
</protein>